<dbReference type="InterPro" id="IPR000757">
    <property type="entry name" value="Beta-glucanase-like"/>
</dbReference>
<dbReference type="GO" id="GO:0004553">
    <property type="term" value="F:hydrolase activity, hydrolyzing O-glycosyl compounds"/>
    <property type="evidence" value="ECO:0007669"/>
    <property type="project" value="InterPro"/>
</dbReference>
<name>A0A4P9X0R0_9FUNG</name>
<dbReference type="Proteomes" id="UP000274922">
    <property type="component" value="Unassembled WGS sequence"/>
</dbReference>
<dbReference type="InterPro" id="IPR013320">
    <property type="entry name" value="ConA-like_dom_sf"/>
</dbReference>
<organism evidence="2 3">
    <name type="scientific">Caulochytrium protostelioides</name>
    <dbReference type="NCBI Taxonomy" id="1555241"/>
    <lineage>
        <taxon>Eukaryota</taxon>
        <taxon>Fungi</taxon>
        <taxon>Fungi incertae sedis</taxon>
        <taxon>Chytridiomycota</taxon>
        <taxon>Chytridiomycota incertae sedis</taxon>
        <taxon>Chytridiomycetes</taxon>
        <taxon>Caulochytriales</taxon>
        <taxon>Caulochytriaceae</taxon>
        <taxon>Caulochytrium</taxon>
    </lineage>
</organism>
<dbReference type="Gene3D" id="2.60.120.200">
    <property type="match status" value="1"/>
</dbReference>
<evidence type="ECO:0000313" key="3">
    <source>
        <dbReference type="Proteomes" id="UP000274922"/>
    </source>
</evidence>
<proteinExistence type="predicted"/>
<sequence length="266" mass="29107">FHHVVGADPTRGHVTYVSKKVANQQGLFNANGRLITKLGNDGKAISVRLESNVSYWHGHIITFQAGHIPTGLGMWPAFWMLGENKKVAPWPVGGEIDIMEATNTDTVNHQTLHTEEGCVFDTSALSEMVGQLSNGVTSCQGSTGCGATTRPDTIGAAFNQRGGGVWAMQWDESVIKMWQFGSEGRADINANKPDPSKWGKPDSVFKLSQRCRDVLRPMRIVINTTVCGDWAGATFPGGPAECIKYVSQADAYKEAYWDMKSLKIFR</sequence>
<dbReference type="SUPFAM" id="SSF49899">
    <property type="entry name" value="Concanavalin A-like lectins/glucanases"/>
    <property type="match status" value="1"/>
</dbReference>
<keyword evidence="3" id="KW-1185">Reference proteome</keyword>
<dbReference type="STRING" id="1555241.A0A4P9X0R0"/>
<dbReference type="PROSITE" id="PS51762">
    <property type="entry name" value="GH16_2"/>
    <property type="match status" value="1"/>
</dbReference>
<accession>A0A4P9X0R0</accession>
<feature type="domain" description="GH16" evidence="1">
    <location>
        <begin position="1"/>
        <end position="254"/>
    </location>
</feature>
<evidence type="ECO:0000313" key="2">
    <source>
        <dbReference type="EMBL" id="RKO98582.1"/>
    </source>
</evidence>
<dbReference type="AlphaFoldDB" id="A0A4P9X0R0"/>
<dbReference type="PANTHER" id="PTHR10963">
    <property type="entry name" value="GLYCOSYL HYDROLASE-RELATED"/>
    <property type="match status" value="1"/>
</dbReference>
<dbReference type="OrthoDB" id="192832at2759"/>
<feature type="non-terminal residue" evidence="2">
    <location>
        <position position="266"/>
    </location>
</feature>
<gene>
    <name evidence="2" type="ORF">CXG81DRAFT_1399</name>
</gene>
<feature type="non-terminal residue" evidence="2">
    <location>
        <position position="1"/>
    </location>
</feature>
<dbReference type="EMBL" id="ML014398">
    <property type="protein sequence ID" value="RKO98582.1"/>
    <property type="molecule type" value="Genomic_DNA"/>
</dbReference>
<dbReference type="PANTHER" id="PTHR10963:SF24">
    <property type="entry name" value="GLYCOSIDASE C21B10.07-RELATED"/>
    <property type="match status" value="1"/>
</dbReference>
<reference evidence="3" key="1">
    <citation type="journal article" date="2018" name="Nat. Microbiol.">
        <title>Leveraging single-cell genomics to expand the fungal tree of life.</title>
        <authorList>
            <person name="Ahrendt S.R."/>
            <person name="Quandt C.A."/>
            <person name="Ciobanu D."/>
            <person name="Clum A."/>
            <person name="Salamov A."/>
            <person name="Andreopoulos B."/>
            <person name="Cheng J.F."/>
            <person name="Woyke T."/>
            <person name="Pelin A."/>
            <person name="Henrissat B."/>
            <person name="Reynolds N.K."/>
            <person name="Benny G.L."/>
            <person name="Smith M.E."/>
            <person name="James T.Y."/>
            <person name="Grigoriev I.V."/>
        </authorList>
    </citation>
    <scope>NUCLEOTIDE SEQUENCE [LARGE SCALE GENOMIC DNA]</scope>
    <source>
        <strain evidence="3">ATCC 52028</strain>
    </source>
</reference>
<evidence type="ECO:0000259" key="1">
    <source>
        <dbReference type="PROSITE" id="PS51762"/>
    </source>
</evidence>
<dbReference type="Pfam" id="PF26113">
    <property type="entry name" value="GH16_XgeA"/>
    <property type="match status" value="1"/>
</dbReference>
<dbReference type="InterPro" id="IPR050546">
    <property type="entry name" value="Glycosyl_Hydrlase_16"/>
</dbReference>
<protein>
    <recommendedName>
        <fullName evidence="1">GH16 domain-containing protein</fullName>
    </recommendedName>
</protein>
<dbReference type="GO" id="GO:0009251">
    <property type="term" value="P:glucan catabolic process"/>
    <property type="evidence" value="ECO:0007669"/>
    <property type="project" value="TreeGrafter"/>
</dbReference>